<dbReference type="OrthoDB" id="5988971at2759"/>
<organism evidence="3 4">
    <name type="scientific">Paramuricea clavata</name>
    <name type="common">Red gorgonian</name>
    <name type="synonym">Violescent sea-whip</name>
    <dbReference type="NCBI Taxonomy" id="317549"/>
    <lineage>
        <taxon>Eukaryota</taxon>
        <taxon>Metazoa</taxon>
        <taxon>Cnidaria</taxon>
        <taxon>Anthozoa</taxon>
        <taxon>Octocorallia</taxon>
        <taxon>Malacalcyonacea</taxon>
        <taxon>Plexauridae</taxon>
        <taxon>Paramuricea</taxon>
    </lineage>
</organism>
<feature type="compositionally biased region" description="Acidic residues" evidence="2">
    <location>
        <begin position="1006"/>
        <end position="1034"/>
    </location>
</feature>
<evidence type="ECO:0000256" key="2">
    <source>
        <dbReference type="SAM" id="MobiDB-lite"/>
    </source>
</evidence>
<feature type="region of interest" description="Disordered" evidence="2">
    <location>
        <begin position="1"/>
        <end position="29"/>
    </location>
</feature>
<evidence type="ECO:0000313" key="3">
    <source>
        <dbReference type="EMBL" id="CAB4002396.1"/>
    </source>
</evidence>
<dbReference type="PANTHER" id="PTHR33104:SF2">
    <property type="entry name" value="CXC3 LIKE CYSTEINE CLUSTER DOMAIN-CONTAINING PROTEIN"/>
    <property type="match status" value="1"/>
</dbReference>
<dbReference type="Pfam" id="PF18758">
    <property type="entry name" value="KDZ"/>
    <property type="match status" value="1"/>
</dbReference>
<gene>
    <name evidence="3" type="ORF">PACLA_8A050350</name>
</gene>
<dbReference type="Proteomes" id="UP001152795">
    <property type="component" value="Unassembled WGS sequence"/>
</dbReference>
<keyword evidence="4" id="KW-1185">Reference proteome</keyword>
<keyword evidence="1" id="KW-0175">Coiled coil</keyword>
<accession>A0A6S7HDJ2</accession>
<evidence type="ECO:0000256" key="1">
    <source>
        <dbReference type="SAM" id="Coils"/>
    </source>
</evidence>
<sequence length="1047" mass="120497">MNTITEEERSEEPKSKGKRKQELRTSTDNILLEQPNRVSELLTNTLKEAEELFPNKKKRVKRRKAKKDEHFVTNGTTKDVECTITTEKVNNLYAKETQARNRSGESSVNTRQSADIEHLLPNENDDLFEFDEGISYEDELTSVLVDCENLCNDLSTDDTVKKSQWEKRSLNNEANWANCREELFSAVLGSLVVPDDKVVCMLCQKECALIKCGECKLQYLCPGCDDVVHTDNPLHDREYWSKRFFQYLQPTQGVSYEGKLIYKERCCPFMFQDRCKSCGNAALKQCISDEMVMLITMKGRYDLHWFGLLCDECGIIQSPMSMKNILRNGFWPGSPCNINYLFDQEVFRVWEAFRMRMPGSSESAFIKALEDISLLRGRNGTINPTTFRKAVSEWRYCQHEIDKLQGICWLDCPPCHVSQHSAHVDGNQKLYRFKNVPRGNRSSYYEDLFIKPNAEVDKQIIEVYQLGTKEVNSNVCGDSHWKAAKATSKSKKKQDETGLEIACCRHSIAQAAVNMFRGEIYGYPHYLHTRVLLPKQVKFLWEDVICLYWPWAVSNTPEAYVDALDMVPALSVMHGKSHSWNCQFTWGGRWQQGAANGPGEEAEQVNSYISRLGSTTKRMSAAGREEALTEHVMGWNKRKICNLPKYLAIRYAKTIKILDAKSKEFETVCNDFSLEGTSDEMMLEWKREVQDFAKENKEKPAGEIGEYEKYFLLHHQVNDATLLEAFSSASDEQTRNLIGYTQMHCLVNTKRKNLEKMKEELQEIEVSLMEREEGSTEHFLSIGKQRLAISTMQNLQRKAEMTYFSLQKRTADISKLADRAKMRSSMRKKMSKEKEDLRKIVEEINSYSELCNVEKISVEDINEGIFPWSQTSTTSSNVPIRVKAAVVDKFVGIQRVKEEKVLLLKEMTNFMTFYRDDVLPKLREQDSQIRDTIDAIVNPLEHEMEQEFARGTSIPKYEVKTSSIPTLKGKLSVTSAGRWFAKLQMKKGVEHFRHCGDEDFDLGLEEEEVMEDEFGDDESSSGEEESDTEEDANEDVSNLFDLSEILI</sequence>
<reference evidence="3" key="1">
    <citation type="submission" date="2020-04" db="EMBL/GenBank/DDBJ databases">
        <authorList>
            <person name="Alioto T."/>
            <person name="Alioto T."/>
            <person name="Gomez Garrido J."/>
        </authorList>
    </citation>
    <scope>NUCLEOTIDE SEQUENCE</scope>
    <source>
        <strain evidence="3">A484AB</strain>
    </source>
</reference>
<evidence type="ECO:0000313" key="4">
    <source>
        <dbReference type="Proteomes" id="UP001152795"/>
    </source>
</evidence>
<dbReference type="InterPro" id="IPR040564">
    <property type="entry name" value="CxC3-like"/>
</dbReference>
<dbReference type="Pfam" id="PF18804">
    <property type="entry name" value="CxC3"/>
    <property type="match status" value="1"/>
</dbReference>
<dbReference type="AlphaFoldDB" id="A0A6S7HDJ2"/>
<feature type="coiled-coil region" evidence="1">
    <location>
        <begin position="747"/>
        <end position="774"/>
    </location>
</feature>
<dbReference type="PANTHER" id="PTHR33104">
    <property type="entry name" value="SI:DKEY-29D5.2"/>
    <property type="match status" value="1"/>
</dbReference>
<dbReference type="InterPro" id="IPR040521">
    <property type="entry name" value="KDZ"/>
</dbReference>
<comment type="caution">
    <text evidence="3">The sequence shown here is derived from an EMBL/GenBank/DDBJ whole genome shotgun (WGS) entry which is preliminary data.</text>
</comment>
<dbReference type="EMBL" id="CACRXK020004341">
    <property type="protein sequence ID" value="CAB4002396.1"/>
    <property type="molecule type" value="Genomic_DNA"/>
</dbReference>
<feature type="compositionally biased region" description="Basic and acidic residues" evidence="2">
    <location>
        <begin position="11"/>
        <end position="25"/>
    </location>
</feature>
<proteinExistence type="predicted"/>
<name>A0A6S7HDJ2_PARCT</name>
<protein>
    <submittedName>
        <fullName evidence="3">Uncharacterized protein</fullName>
    </submittedName>
</protein>
<feature type="region of interest" description="Disordered" evidence="2">
    <location>
        <begin position="1006"/>
        <end position="1042"/>
    </location>
</feature>